<reference evidence="1" key="1">
    <citation type="submission" date="2018-04" db="EMBL/GenBank/DDBJ databases">
        <title>WGS assembly of Panicum hallii.</title>
        <authorList>
            <person name="Lovell J."/>
            <person name="Jenkins J."/>
            <person name="Lowry D."/>
            <person name="Mamidi S."/>
            <person name="Sreedasyam A."/>
            <person name="Weng X."/>
            <person name="Barry K."/>
            <person name="Bonette J."/>
            <person name="Campitelli B."/>
            <person name="Daum C."/>
            <person name="Gordon S."/>
            <person name="Gould B."/>
            <person name="Lipzen A."/>
            <person name="Macqueen A."/>
            <person name="Palacio-Mejia J."/>
            <person name="Plott C."/>
            <person name="Shakirov E."/>
            <person name="Shu S."/>
            <person name="Yoshinaga Y."/>
            <person name="Zane M."/>
            <person name="Rokhsar D."/>
            <person name="Grimwood J."/>
            <person name="Schmutz J."/>
            <person name="Juenger T."/>
        </authorList>
    </citation>
    <scope>NUCLEOTIDE SEQUENCE [LARGE SCALE GENOMIC DNA]</scope>
    <source>
        <strain evidence="1">FIL2</strain>
    </source>
</reference>
<sequence length="63" mass="7116">MKIPEQIAGEGRREVTQRSSVGFAATDSSRFSWSWEDFIAGGGGDHRGFLASWALVSKWKWQR</sequence>
<proteinExistence type="predicted"/>
<protein>
    <submittedName>
        <fullName evidence="1">Uncharacterized protein</fullName>
    </submittedName>
</protein>
<dbReference type="Gramene" id="PVH47415">
    <property type="protein sequence ID" value="PVH47415"/>
    <property type="gene ID" value="PAHAL_4G056000"/>
</dbReference>
<accession>A0A2T8JBY1</accession>
<gene>
    <name evidence="1" type="ORF">PAHAL_4G056000</name>
</gene>
<organism evidence="1">
    <name type="scientific">Panicum hallii</name>
    <dbReference type="NCBI Taxonomy" id="206008"/>
    <lineage>
        <taxon>Eukaryota</taxon>
        <taxon>Viridiplantae</taxon>
        <taxon>Streptophyta</taxon>
        <taxon>Embryophyta</taxon>
        <taxon>Tracheophyta</taxon>
        <taxon>Spermatophyta</taxon>
        <taxon>Magnoliopsida</taxon>
        <taxon>Liliopsida</taxon>
        <taxon>Poales</taxon>
        <taxon>Poaceae</taxon>
        <taxon>PACMAD clade</taxon>
        <taxon>Panicoideae</taxon>
        <taxon>Panicodae</taxon>
        <taxon>Paniceae</taxon>
        <taxon>Panicinae</taxon>
        <taxon>Panicum</taxon>
        <taxon>Panicum sect. Panicum</taxon>
    </lineage>
</organism>
<dbReference type="AlphaFoldDB" id="A0A2T8JBY1"/>
<dbReference type="EMBL" id="CM008049">
    <property type="protein sequence ID" value="PVH47415.1"/>
    <property type="molecule type" value="Genomic_DNA"/>
</dbReference>
<evidence type="ECO:0000313" key="1">
    <source>
        <dbReference type="EMBL" id="PVH47415.1"/>
    </source>
</evidence>
<dbReference type="Proteomes" id="UP000243499">
    <property type="component" value="Chromosome 4"/>
</dbReference>
<name>A0A2T8JBY1_9POAL</name>